<reference evidence="1 2" key="1">
    <citation type="journal article" date="2019" name="Int. J. Syst. Evol. Microbiol.">
        <title>The Global Catalogue of Microorganisms (GCM) 10K type strain sequencing project: providing services to taxonomists for standard genome sequencing and annotation.</title>
        <authorList>
            <consortium name="The Broad Institute Genomics Platform"/>
            <consortium name="The Broad Institute Genome Sequencing Center for Infectious Disease"/>
            <person name="Wu L."/>
            <person name="Ma J."/>
        </authorList>
    </citation>
    <scope>NUCLEOTIDE SEQUENCE [LARGE SCALE GENOMIC DNA]</scope>
    <source>
        <strain evidence="1 2">JCM 13249</strain>
    </source>
</reference>
<gene>
    <name evidence="1" type="ORF">GCM10009681_01050</name>
</gene>
<name>A0ABN2JPL3_9ACTN</name>
<evidence type="ECO:0000313" key="1">
    <source>
        <dbReference type="EMBL" id="GAA1734658.1"/>
    </source>
</evidence>
<comment type="caution">
    <text evidence="1">The sequence shown here is derived from an EMBL/GenBank/DDBJ whole genome shotgun (WGS) entry which is preliminary data.</text>
</comment>
<dbReference type="NCBIfam" id="NF047719">
    <property type="entry name" value="SCO6745_fam_HTH"/>
    <property type="match status" value="1"/>
</dbReference>
<dbReference type="InterPro" id="IPR054058">
    <property type="entry name" value="HTH_67"/>
</dbReference>
<sequence length="244" mass="25887">MTPELCAAATKRAVLALGSTFALQATTRERARTLGLSPWSLYVAGRAGVLGHDVRPDAVAAALGFIAPEAVRRGWEPTLVIGPLAVAELCLEEWCRWGAVALHGVAGLDRLAALAERVVLAADPGAMPLFAAWRAMPLPDDSPGAQLAVLLHLLREHRVGAQLLAVRSAGLRPMEALIAGPEGEDGASAYGWEPPYPPRMPLLRRFVHADGVADRIVAQALRDLTPAERAELVTFLKIASAVAR</sequence>
<proteinExistence type="predicted"/>
<organism evidence="1 2">
    <name type="scientific">Luedemannella helvata</name>
    <dbReference type="NCBI Taxonomy" id="349315"/>
    <lineage>
        <taxon>Bacteria</taxon>
        <taxon>Bacillati</taxon>
        <taxon>Actinomycetota</taxon>
        <taxon>Actinomycetes</taxon>
        <taxon>Micromonosporales</taxon>
        <taxon>Micromonosporaceae</taxon>
        <taxon>Luedemannella</taxon>
    </lineage>
</organism>
<dbReference type="RefSeq" id="WP_344075508.1">
    <property type="nucleotide sequence ID" value="NZ_BAAALS010000001.1"/>
</dbReference>
<dbReference type="EMBL" id="BAAALS010000001">
    <property type="protein sequence ID" value="GAA1734658.1"/>
    <property type="molecule type" value="Genomic_DNA"/>
</dbReference>
<evidence type="ECO:0000313" key="2">
    <source>
        <dbReference type="Proteomes" id="UP001500655"/>
    </source>
</evidence>
<keyword evidence="2" id="KW-1185">Reference proteome</keyword>
<dbReference type="Pfam" id="PF21863">
    <property type="entry name" value="HTH_67"/>
    <property type="match status" value="1"/>
</dbReference>
<accession>A0ABN2JPL3</accession>
<dbReference type="Proteomes" id="UP001500655">
    <property type="component" value="Unassembled WGS sequence"/>
</dbReference>
<protein>
    <submittedName>
        <fullName evidence="1">EvbL</fullName>
    </submittedName>
</protein>